<feature type="region of interest" description="Disordered" evidence="7">
    <location>
        <begin position="509"/>
        <end position="615"/>
    </location>
</feature>
<dbReference type="PROSITE" id="PS00518">
    <property type="entry name" value="ZF_RING_1"/>
    <property type="match status" value="1"/>
</dbReference>
<protein>
    <recommendedName>
        <fullName evidence="8">RING-type domain-containing protein</fullName>
    </recommendedName>
</protein>
<evidence type="ECO:0000256" key="4">
    <source>
        <dbReference type="ARBA" id="ARBA00022771"/>
    </source>
</evidence>
<evidence type="ECO:0000256" key="3">
    <source>
        <dbReference type="ARBA" id="ARBA00022723"/>
    </source>
</evidence>
<feature type="compositionally biased region" description="Polar residues" evidence="7">
    <location>
        <begin position="594"/>
        <end position="608"/>
    </location>
</feature>
<dbReference type="InterPro" id="IPR018957">
    <property type="entry name" value="Znf_C3HC4_RING-type"/>
</dbReference>
<dbReference type="InParanoid" id="A0A0C2TW39"/>
<dbReference type="InterPro" id="IPR001841">
    <property type="entry name" value="Znf_RING"/>
</dbReference>
<keyword evidence="3" id="KW-0479">Metal-binding</keyword>
<evidence type="ECO:0000256" key="7">
    <source>
        <dbReference type="SAM" id="MobiDB-lite"/>
    </source>
</evidence>
<dbReference type="CDD" id="cd16536">
    <property type="entry name" value="RING-HC_RNF10"/>
    <property type="match status" value="1"/>
</dbReference>
<organism evidence="9 10">
    <name type="scientific">Amanita muscaria (strain Koide BX008)</name>
    <dbReference type="NCBI Taxonomy" id="946122"/>
    <lineage>
        <taxon>Eukaryota</taxon>
        <taxon>Fungi</taxon>
        <taxon>Dikarya</taxon>
        <taxon>Basidiomycota</taxon>
        <taxon>Agaricomycotina</taxon>
        <taxon>Agaricomycetes</taxon>
        <taxon>Agaricomycetidae</taxon>
        <taxon>Agaricales</taxon>
        <taxon>Pluteineae</taxon>
        <taxon>Amanitaceae</taxon>
        <taxon>Amanita</taxon>
    </lineage>
</organism>
<feature type="compositionally biased region" description="Basic and acidic residues" evidence="7">
    <location>
        <begin position="518"/>
        <end position="538"/>
    </location>
</feature>
<proteinExistence type="predicted"/>
<feature type="region of interest" description="Disordered" evidence="7">
    <location>
        <begin position="628"/>
        <end position="652"/>
    </location>
</feature>
<dbReference type="GO" id="GO:0000976">
    <property type="term" value="F:transcription cis-regulatory region binding"/>
    <property type="evidence" value="ECO:0007669"/>
    <property type="project" value="TreeGrafter"/>
</dbReference>
<evidence type="ECO:0000256" key="5">
    <source>
        <dbReference type="ARBA" id="ARBA00022833"/>
    </source>
</evidence>
<dbReference type="GO" id="GO:0008270">
    <property type="term" value="F:zinc ion binding"/>
    <property type="evidence" value="ECO:0007669"/>
    <property type="project" value="UniProtKB-KW"/>
</dbReference>
<accession>A0A0C2TW39</accession>
<dbReference type="AlphaFoldDB" id="A0A0C2TW39"/>
<dbReference type="GO" id="GO:0045944">
    <property type="term" value="P:positive regulation of transcription by RNA polymerase II"/>
    <property type="evidence" value="ECO:0007669"/>
    <property type="project" value="TreeGrafter"/>
</dbReference>
<dbReference type="PANTHER" id="PTHR12983:SF9">
    <property type="entry name" value="E3 UBIQUITIN-PROTEIN LIGASE RNF10"/>
    <property type="match status" value="1"/>
</dbReference>
<dbReference type="OrthoDB" id="302966at2759"/>
<dbReference type="PANTHER" id="PTHR12983">
    <property type="entry name" value="RING FINGER 10 FAMILY MEMBER"/>
    <property type="match status" value="1"/>
</dbReference>
<keyword evidence="2" id="KW-0963">Cytoplasm</keyword>
<dbReference type="SMART" id="SM00184">
    <property type="entry name" value="RING"/>
    <property type="match status" value="1"/>
</dbReference>
<gene>
    <name evidence="9" type="ORF">M378DRAFT_64871</name>
</gene>
<feature type="compositionally biased region" description="Low complexity" evidence="7">
    <location>
        <begin position="566"/>
        <end position="577"/>
    </location>
</feature>
<dbReference type="SUPFAM" id="SSF57850">
    <property type="entry name" value="RING/U-box"/>
    <property type="match status" value="1"/>
</dbReference>
<dbReference type="PROSITE" id="PS50089">
    <property type="entry name" value="ZF_RING_2"/>
    <property type="match status" value="1"/>
</dbReference>
<keyword evidence="5" id="KW-0862">Zinc</keyword>
<dbReference type="InterPro" id="IPR017907">
    <property type="entry name" value="Znf_RING_CS"/>
</dbReference>
<dbReference type="HOGENOM" id="CLU_011811_1_1_1"/>
<dbReference type="InterPro" id="IPR013083">
    <property type="entry name" value="Znf_RING/FYVE/PHD"/>
</dbReference>
<name>A0A0C2TW39_AMAMK</name>
<evidence type="ECO:0000256" key="2">
    <source>
        <dbReference type="ARBA" id="ARBA00022490"/>
    </source>
</evidence>
<dbReference type="GO" id="GO:0005737">
    <property type="term" value="C:cytoplasm"/>
    <property type="evidence" value="ECO:0007669"/>
    <property type="project" value="UniProtKB-SubCell"/>
</dbReference>
<sequence length="652" mass="72440">MSSIPRSPAAAPNRALKMASNQALDLNQLLNFTLPPRQSRTLTNLPRRGRRTGNIQGVWNKERFLNAQYRFMMNPTGDYTVHFADPDMHEYSYRCVYSYFQWHDIMQVIIPRSSAVAHAAASGDLPTQGEGPTTCPICLSPPTAPRMTKCGHVFCFACMLQYLNMSDNKWARCPICFDSVSEKQLKPVKWFDTPVAQEGETDASTSLLATADDSVVTAPRTGSILQMRLVQRPQITTLALPRSHTWPSELVPPHQAPFYFLPDVFAFSKFMLATPASVVADLTKDLDNLEAERRVLAGMNDSLAISFIDGAEQKIRHEIARVAALDSPQLQERIEKATRDLREIEERSAIRSNPQVIPKALDEVPTEFLALKGQGVGAATHSQYGVSITAPGASQVRNAPKQRKNLNPPPPSTNTYFYYQAASGLPIFLHPLDIRILLSHFSSYSSFPDNVSVRVEAYSEGTVNDDLRKRCKYLAHMPEGADVVFIEADVSGVVGPEGLKNFETALKMRSARRKGKGRKDERAKARAEERERERERAHAATWSTGSPSFEPPAEGGNEVEQFPPTSQAQHQLQQSAATPGAWGSRSFASALHTPPSQARATQRTNTANPREEDHDYWDELAWDELERSVNSGGRKKRSAKLILNSGGAGRRR</sequence>
<dbReference type="Pfam" id="PF00097">
    <property type="entry name" value="zf-C3HC4"/>
    <property type="match status" value="1"/>
</dbReference>
<evidence type="ECO:0000313" key="9">
    <source>
        <dbReference type="EMBL" id="KIL71629.1"/>
    </source>
</evidence>
<dbReference type="STRING" id="946122.A0A0C2TW39"/>
<feature type="domain" description="RING-type" evidence="8">
    <location>
        <begin position="135"/>
        <end position="176"/>
    </location>
</feature>
<dbReference type="FunCoup" id="A0A0C2TW39">
    <property type="interactions" value="302"/>
</dbReference>
<evidence type="ECO:0000259" key="8">
    <source>
        <dbReference type="PROSITE" id="PS50089"/>
    </source>
</evidence>
<comment type="subcellular location">
    <subcellularLocation>
        <location evidence="1">Cytoplasm</location>
    </subcellularLocation>
</comment>
<dbReference type="EMBL" id="KN818222">
    <property type="protein sequence ID" value="KIL71629.1"/>
    <property type="molecule type" value="Genomic_DNA"/>
</dbReference>
<evidence type="ECO:0000313" key="10">
    <source>
        <dbReference type="Proteomes" id="UP000054549"/>
    </source>
</evidence>
<dbReference type="Proteomes" id="UP000054549">
    <property type="component" value="Unassembled WGS sequence"/>
</dbReference>
<dbReference type="InterPro" id="IPR039739">
    <property type="entry name" value="MAG2/RNF10"/>
</dbReference>
<evidence type="ECO:0000256" key="6">
    <source>
        <dbReference type="PROSITE-ProRule" id="PRU00175"/>
    </source>
</evidence>
<keyword evidence="4 6" id="KW-0863">Zinc-finger</keyword>
<reference evidence="9 10" key="1">
    <citation type="submission" date="2014-04" db="EMBL/GenBank/DDBJ databases">
        <title>Evolutionary Origins and Diversification of the Mycorrhizal Mutualists.</title>
        <authorList>
            <consortium name="DOE Joint Genome Institute"/>
            <consortium name="Mycorrhizal Genomics Consortium"/>
            <person name="Kohler A."/>
            <person name="Kuo A."/>
            <person name="Nagy L.G."/>
            <person name="Floudas D."/>
            <person name="Copeland A."/>
            <person name="Barry K.W."/>
            <person name="Cichocki N."/>
            <person name="Veneault-Fourrey C."/>
            <person name="LaButti K."/>
            <person name="Lindquist E.A."/>
            <person name="Lipzen A."/>
            <person name="Lundell T."/>
            <person name="Morin E."/>
            <person name="Murat C."/>
            <person name="Riley R."/>
            <person name="Ohm R."/>
            <person name="Sun H."/>
            <person name="Tunlid A."/>
            <person name="Henrissat B."/>
            <person name="Grigoriev I.V."/>
            <person name="Hibbett D.S."/>
            <person name="Martin F."/>
        </authorList>
    </citation>
    <scope>NUCLEOTIDE SEQUENCE [LARGE SCALE GENOMIC DNA]</scope>
    <source>
        <strain evidence="9 10">Koide BX008</strain>
    </source>
</reference>
<evidence type="ECO:0000256" key="1">
    <source>
        <dbReference type="ARBA" id="ARBA00004496"/>
    </source>
</evidence>
<dbReference type="Gene3D" id="3.30.40.10">
    <property type="entry name" value="Zinc/RING finger domain, C3HC4 (zinc finger)"/>
    <property type="match status" value="1"/>
</dbReference>
<keyword evidence="10" id="KW-1185">Reference proteome</keyword>